<dbReference type="Proteomes" id="UP000198336">
    <property type="component" value="Unassembled WGS sequence"/>
</dbReference>
<dbReference type="RefSeq" id="WP_089056031.1">
    <property type="nucleotide sequence ID" value="NZ_MUHA01000038.1"/>
</dbReference>
<keyword evidence="7 10" id="KW-0460">Magnesium</keyword>
<dbReference type="GO" id="GO:0016740">
    <property type="term" value="F:transferase activity"/>
    <property type="evidence" value="ECO:0007669"/>
    <property type="project" value="UniProtKB-UniRule"/>
</dbReference>
<evidence type="ECO:0000313" key="13">
    <source>
        <dbReference type="Proteomes" id="UP000198336"/>
    </source>
</evidence>
<evidence type="ECO:0000256" key="6">
    <source>
        <dbReference type="ARBA" id="ARBA00022827"/>
    </source>
</evidence>
<dbReference type="EMBL" id="MUHA01000038">
    <property type="protein sequence ID" value="OXA94125.1"/>
    <property type="molecule type" value="Genomic_DNA"/>
</dbReference>
<dbReference type="InterPro" id="IPR003374">
    <property type="entry name" value="ApbE-like_sf"/>
</dbReference>
<feature type="binding site" evidence="11">
    <location>
        <position position="285"/>
    </location>
    <ligand>
        <name>Mg(2+)</name>
        <dbReference type="ChEBI" id="CHEBI:18420"/>
    </ligand>
</feature>
<feature type="binding site" evidence="11">
    <location>
        <position position="281"/>
    </location>
    <ligand>
        <name>Mg(2+)</name>
        <dbReference type="ChEBI" id="CHEBI:18420"/>
    </ligand>
</feature>
<keyword evidence="13" id="KW-1185">Reference proteome</keyword>
<dbReference type="InterPro" id="IPR024932">
    <property type="entry name" value="ApbE"/>
</dbReference>
<gene>
    <name evidence="12" type="ORF">B0A75_19930</name>
</gene>
<dbReference type="EC" id="2.7.1.180" evidence="1 10"/>
<proteinExistence type="inferred from homology"/>
<keyword evidence="5 10" id="KW-0479">Metal-binding</keyword>
<evidence type="ECO:0000256" key="2">
    <source>
        <dbReference type="ARBA" id="ARBA00016337"/>
    </source>
</evidence>
<dbReference type="Gene3D" id="3.10.520.10">
    <property type="entry name" value="ApbE-like domains"/>
    <property type="match status" value="1"/>
</dbReference>
<dbReference type="PIRSF" id="PIRSF006268">
    <property type="entry name" value="ApbE"/>
    <property type="match status" value="1"/>
</dbReference>
<comment type="caution">
    <text evidence="12">The sequence shown here is derived from an EMBL/GenBank/DDBJ whole genome shotgun (WGS) entry which is preliminary data.</text>
</comment>
<feature type="binding site" evidence="11">
    <location>
        <position position="169"/>
    </location>
    <ligand>
        <name>Mg(2+)</name>
        <dbReference type="ChEBI" id="CHEBI:18420"/>
    </ligand>
</feature>
<dbReference type="SUPFAM" id="SSF143631">
    <property type="entry name" value="ApbE-like"/>
    <property type="match status" value="1"/>
</dbReference>
<dbReference type="GO" id="GO:0046872">
    <property type="term" value="F:metal ion binding"/>
    <property type="evidence" value="ECO:0007669"/>
    <property type="project" value="UniProtKB-UniRule"/>
</dbReference>
<name>A0A226HIY1_9FLAO</name>
<evidence type="ECO:0000256" key="4">
    <source>
        <dbReference type="ARBA" id="ARBA00022679"/>
    </source>
</evidence>
<evidence type="ECO:0000256" key="10">
    <source>
        <dbReference type="PIRNR" id="PIRNR006268"/>
    </source>
</evidence>
<evidence type="ECO:0000256" key="3">
    <source>
        <dbReference type="ARBA" id="ARBA00022630"/>
    </source>
</evidence>
<reference evidence="12 13" key="1">
    <citation type="submission" date="2016-11" db="EMBL/GenBank/DDBJ databases">
        <title>Whole genomes of Flavobacteriaceae.</title>
        <authorList>
            <person name="Stine C."/>
            <person name="Li C."/>
            <person name="Tadesse D."/>
        </authorList>
    </citation>
    <scope>NUCLEOTIDE SEQUENCE [LARGE SCALE GENOMIC DNA]</scope>
    <source>
        <strain evidence="12 13">CCUG 59446</strain>
    </source>
</reference>
<dbReference type="PANTHER" id="PTHR30040">
    <property type="entry name" value="THIAMINE BIOSYNTHESIS LIPOPROTEIN APBE"/>
    <property type="match status" value="1"/>
</dbReference>
<evidence type="ECO:0000256" key="8">
    <source>
        <dbReference type="ARBA" id="ARBA00031306"/>
    </source>
</evidence>
<evidence type="ECO:0000313" key="12">
    <source>
        <dbReference type="EMBL" id="OXA94125.1"/>
    </source>
</evidence>
<evidence type="ECO:0000256" key="5">
    <source>
        <dbReference type="ARBA" id="ARBA00022723"/>
    </source>
</evidence>
<dbReference type="Pfam" id="PF02424">
    <property type="entry name" value="ApbE"/>
    <property type="match status" value="1"/>
</dbReference>
<evidence type="ECO:0000256" key="9">
    <source>
        <dbReference type="ARBA" id="ARBA00048540"/>
    </source>
</evidence>
<comment type="similarity">
    <text evidence="10">Belongs to the ApbE family.</text>
</comment>
<dbReference type="AlphaFoldDB" id="A0A226HIY1"/>
<keyword evidence="4 10" id="KW-0808">Transferase</keyword>
<comment type="catalytic activity">
    <reaction evidence="9 10">
        <text>L-threonyl-[protein] + FAD = FMN-L-threonyl-[protein] + AMP + H(+)</text>
        <dbReference type="Rhea" id="RHEA:36847"/>
        <dbReference type="Rhea" id="RHEA-COMP:11060"/>
        <dbReference type="Rhea" id="RHEA-COMP:11061"/>
        <dbReference type="ChEBI" id="CHEBI:15378"/>
        <dbReference type="ChEBI" id="CHEBI:30013"/>
        <dbReference type="ChEBI" id="CHEBI:57692"/>
        <dbReference type="ChEBI" id="CHEBI:74257"/>
        <dbReference type="ChEBI" id="CHEBI:456215"/>
        <dbReference type="EC" id="2.7.1.180"/>
    </reaction>
</comment>
<keyword evidence="6 10" id="KW-0274">FAD</keyword>
<dbReference type="PANTHER" id="PTHR30040:SF2">
    <property type="entry name" value="FAD:PROTEIN FMN TRANSFERASE"/>
    <property type="match status" value="1"/>
</dbReference>
<evidence type="ECO:0000256" key="11">
    <source>
        <dbReference type="PIRSR" id="PIRSR006268-2"/>
    </source>
</evidence>
<sequence>MKKNILIILLLIGQIVFSQKIYKKTHYNLMGSFFEFAVVASSEQEGAFFIAEALKEVMRIEDLLSSWRDYTQTSAVNKNAGIAPVKVDRELFDLIKRCNHISKMTDGAFDISFESIDKIWYFDKKMEKIPDSLTIRKSIEKINYKNIILDEGNRTVFLKEKGMKIGFGGIGQGYGAEKVKEKLIKMGVVSGLINASGDITTWGDHPENKTWKIAIKNPDHSKNDIAWFNIHNSSVSTSGNYENYIIINGVRHGHTIDPKTGWPSKGLQSVTVFCDNLELSDALDTAVFVMGVKKGLSFVNQLKGVECLLLDDNNELFYSNGLKNK</sequence>
<evidence type="ECO:0000256" key="1">
    <source>
        <dbReference type="ARBA" id="ARBA00011955"/>
    </source>
</evidence>
<organism evidence="12 13">
    <name type="scientific">Flavobacterium oncorhynchi</name>
    <dbReference type="NCBI Taxonomy" id="728056"/>
    <lineage>
        <taxon>Bacteria</taxon>
        <taxon>Pseudomonadati</taxon>
        <taxon>Bacteroidota</taxon>
        <taxon>Flavobacteriia</taxon>
        <taxon>Flavobacteriales</taxon>
        <taxon>Flavobacteriaceae</taxon>
        <taxon>Flavobacterium</taxon>
    </lineage>
</organism>
<accession>A0A226HIY1</accession>
<protein>
    <recommendedName>
        <fullName evidence="2 10">FAD:protein FMN transferase</fullName>
        <ecNumber evidence="1 10">2.7.1.180</ecNumber>
    </recommendedName>
    <alternativeName>
        <fullName evidence="8 10">Flavin transferase</fullName>
    </alternativeName>
</protein>
<comment type="cofactor">
    <cofactor evidence="11">
        <name>Mg(2+)</name>
        <dbReference type="ChEBI" id="CHEBI:18420"/>
    </cofactor>
    <cofactor evidence="11">
        <name>Mn(2+)</name>
        <dbReference type="ChEBI" id="CHEBI:29035"/>
    </cofactor>
    <text evidence="11">Magnesium. Can also use manganese.</text>
</comment>
<keyword evidence="3 10" id="KW-0285">Flavoprotein</keyword>
<evidence type="ECO:0000256" key="7">
    <source>
        <dbReference type="ARBA" id="ARBA00022842"/>
    </source>
</evidence>